<proteinExistence type="predicted"/>
<accession>A0AAW9QXZ8</accession>
<organism evidence="1 2">
    <name type="scientific">Pannus brasiliensis CCIBt3594</name>
    <dbReference type="NCBI Taxonomy" id="1427578"/>
    <lineage>
        <taxon>Bacteria</taxon>
        <taxon>Bacillati</taxon>
        <taxon>Cyanobacteriota</taxon>
        <taxon>Cyanophyceae</taxon>
        <taxon>Oscillatoriophycideae</taxon>
        <taxon>Chroococcales</taxon>
        <taxon>Microcystaceae</taxon>
        <taxon>Pannus</taxon>
    </lineage>
</organism>
<dbReference type="Proteomes" id="UP001328733">
    <property type="component" value="Unassembled WGS sequence"/>
</dbReference>
<protein>
    <submittedName>
        <fullName evidence="1">Uncharacterized protein</fullName>
    </submittedName>
</protein>
<reference evidence="1 2" key="1">
    <citation type="submission" date="2024-01" db="EMBL/GenBank/DDBJ databases">
        <title>Genomic insights into the taxonomy and metabolism of the cyanobacterium Pannus brasiliensis CCIBt3594.</title>
        <authorList>
            <person name="Machado M."/>
            <person name="Botero N.B."/>
            <person name="Andreote A.P.D."/>
            <person name="Feitosa A.M.T."/>
            <person name="Popin R."/>
            <person name="Sivonen K."/>
            <person name="Fiore M.F."/>
        </authorList>
    </citation>
    <scope>NUCLEOTIDE SEQUENCE [LARGE SCALE GENOMIC DNA]</scope>
    <source>
        <strain evidence="1 2">CCIBt3594</strain>
    </source>
</reference>
<dbReference type="RefSeq" id="WP_332866676.1">
    <property type="nucleotide sequence ID" value="NZ_JBAFSM010000042.1"/>
</dbReference>
<evidence type="ECO:0000313" key="2">
    <source>
        <dbReference type="Proteomes" id="UP001328733"/>
    </source>
</evidence>
<name>A0AAW9QXZ8_9CHRO</name>
<dbReference type="EMBL" id="JBAFSM010000042">
    <property type="protein sequence ID" value="MEG3439192.1"/>
    <property type="molecule type" value="Genomic_DNA"/>
</dbReference>
<dbReference type="AlphaFoldDB" id="A0AAW9QXZ8"/>
<comment type="caution">
    <text evidence="1">The sequence shown here is derived from an EMBL/GenBank/DDBJ whole genome shotgun (WGS) entry which is preliminary data.</text>
</comment>
<evidence type="ECO:0000313" key="1">
    <source>
        <dbReference type="EMBL" id="MEG3439192.1"/>
    </source>
</evidence>
<keyword evidence="2" id="KW-1185">Reference proteome</keyword>
<sequence length="161" mass="16809">MTVDVYTSDELATIARAVMITGMAVAMVDAGIISTAIEATALAREIAGAAETYPTNTIIQTLFSEEALKQAKENPPAKVEISAEDLQPDTAIDTAIEKISAALAILNTKATPEDIQQYKEFIYSCADAVANAAGSGLFGTGAKVSDREAVALTKLKEILGV</sequence>
<gene>
    <name evidence="1" type="ORF">V0288_18850</name>
</gene>